<dbReference type="Gene3D" id="3.40.190.10">
    <property type="entry name" value="Periplasmic binding protein-like II"/>
    <property type="match status" value="2"/>
</dbReference>
<keyword evidence="5" id="KW-0472">Membrane</keyword>
<gene>
    <name evidence="6" type="ORF">SADO_03300</name>
</gene>
<evidence type="ECO:0000256" key="1">
    <source>
        <dbReference type="ARBA" id="ARBA00004308"/>
    </source>
</evidence>
<reference evidence="6 7" key="1">
    <citation type="submission" date="2013-03" db="EMBL/GenBank/DDBJ databases">
        <title>Salinisphaera dokdonensis CL-ES53 Genome Sequencing.</title>
        <authorList>
            <person name="Li C."/>
            <person name="Lai Q."/>
            <person name="Shao Z."/>
        </authorList>
    </citation>
    <scope>NUCLEOTIDE SEQUENCE [LARGE SCALE GENOMIC DNA]</scope>
    <source>
        <strain evidence="6 7">CL-ES53</strain>
    </source>
</reference>
<dbReference type="EMBL" id="APND01000001">
    <property type="protein sequence ID" value="MES1928249.1"/>
    <property type="molecule type" value="Genomic_DNA"/>
</dbReference>
<dbReference type="CDD" id="cd13553">
    <property type="entry name" value="PBP2_NrtA_CpmA_like"/>
    <property type="match status" value="1"/>
</dbReference>
<comment type="subcellular location">
    <subcellularLocation>
        <location evidence="1">Endomembrane system</location>
    </subcellularLocation>
</comment>
<name>A0ABV2AX67_9GAMM</name>
<dbReference type="InterPro" id="IPR044527">
    <property type="entry name" value="NrtA/CpmA_ABC-bd_dom"/>
</dbReference>
<protein>
    <submittedName>
        <fullName evidence="6">Nitrate ABC transporter, nitrate-binding protein</fullName>
    </submittedName>
</protein>
<keyword evidence="7" id="KW-1185">Reference proteome</keyword>
<dbReference type="RefSeq" id="WP_353109202.1">
    <property type="nucleotide sequence ID" value="NZ_APND01000001.1"/>
</dbReference>
<evidence type="ECO:0000256" key="4">
    <source>
        <dbReference type="ARBA" id="ARBA00022519"/>
    </source>
</evidence>
<evidence type="ECO:0000313" key="7">
    <source>
        <dbReference type="Proteomes" id="UP001460888"/>
    </source>
</evidence>
<accession>A0ABV2AX67</accession>
<dbReference type="PANTHER" id="PTHR30024">
    <property type="entry name" value="ALIPHATIC SULFONATES-BINDING PROTEIN-RELATED"/>
    <property type="match status" value="1"/>
</dbReference>
<proteinExistence type="predicted"/>
<comment type="caution">
    <text evidence="6">The sequence shown here is derived from an EMBL/GenBank/DDBJ whole genome shotgun (WGS) entry which is preliminary data.</text>
</comment>
<dbReference type="SUPFAM" id="SSF53850">
    <property type="entry name" value="Periplasmic binding protein-like II"/>
    <property type="match status" value="1"/>
</dbReference>
<keyword evidence="2" id="KW-0813">Transport</keyword>
<evidence type="ECO:0000256" key="3">
    <source>
        <dbReference type="ARBA" id="ARBA00022475"/>
    </source>
</evidence>
<evidence type="ECO:0000256" key="2">
    <source>
        <dbReference type="ARBA" id="ARBA00022448"/>
    </source>
</evidence>
<dbReference type="Pfam" id="PF13379">
    <property type="entry name" value="NMT1_2"/>
    <property type="match status" value="1"/>
</dbReference>
<evidence type="ECO:0000256" key="5">
    <source>
        <dbReference type="ARBA" id="ARBA00023136"/>
    </source>
</evidence>
<keyword evidence="4" id="KW-0997">Cell inner membrane</keyword>
<dbReference type="PANTHER" id="PTHR30024:SF43">
    <property type="entry name" value="BLL4572 PROTEIN"/>
    <property type="match status" value="1"/>
</dbReference>
<organism evidence="6 7">
    <name type="scientific">Salinisphaera dokdonensis CL-ES53</name>
    <dbReference type="NCBI Taxonomy" id="1304272"/>
    <lineage>
        <taxon>Bacteria</taxon>
        <taxon>Pseudomonadati</taxon>
        <taxon>Pseudomonadota</taxon>
        <taxon>Gammaproteobacteria</taxon>
        <taxon>Salinisphaerales</taxon>
        <taxon>Salinisphaeraceae</taxon>
        <taxon>Salinisphaera</taxon>
    </lineage>
</organism>
<sequence length="458" mass="48968">MTTWHEATFGRSGRATGAGLERTRLKLGFIALNDCAPLVMASEAGFFAAEGLDVALSREASWAAIRDKVALGLLDGAQMLAGMPIASTLGVGAPPHEMVTALSLGLNGNAITLSSALYERMQAADPQAMSARPCSAEALRRVIEADRAVGLAPLTFGMVHPASAHNYQLRYWLFAAGIDPDRDVRLIVVPPARMVANLQAGRLAGYCVGEPWNQMAVRAGLGHAVITGYEIWNNAPEKVLGVTHEWAEAHPRTHRALIRALVRTAAWLDGHDNREAAAEAIAAPEYVDAPVEVIRRTLTGRFCYRPGAAPRPAPYFNVFHRHAATFPWRSHAMWLIAEMLRWGQLGEAIDIGATAAGVYRSDIYREAVAPLGIACPDRDHKTEGAHAGPWSIAAREGGAIEMASDRFLDARVFDPADLVGHLDDTAPAISPALLTRLAALNSSLDAPVAGGRRATALG</sequence>
<dbReference type="Proteomes" id="UP001460888">
    <property type="component" value="Unassembled WGS sequence"/>
</dbReference>
<keyword evidence="3" id="KW-1003">Cell membrane</keyword>
<evidence type="ECO:0000313" key="6">
    <source>
        <dbReference type="EMBL" id="MES1928249.1"/>
    </source>
</evidence>